<gene>
    <name evidence="1" type="ORF">F963_00316</name>
</gene>
<reference evidence="1 2" key="1">
    <citation type="submission" date="2013-02" db="EMBL/GenBank/DDBJ databases">
        <title>The Genome Sequence of Acinetobacter bereziniae NIPH 3.</title>
        <authorList>
            <consortium name="The Broad Institute Genome Sequencing Platform"/>
            <consortium name="The Broad Institute Genome Sequencing Center for Infectious Disease"/>
            <person name="Cerqueira G."/>
            <person name="Feldgarden M."/>
            <person name="Courvalin P."/>
            <person name="Perichon B."/>
            <person name="Grillot-Courvalin C."/>
            <person name="Clermont D."/>
            <person name="Rocha E."/>
            <person name="Yoon E.-J."/>
            <person name="Nemec A."/>
            <person name="Walker B."/>
            <person name="Young S.K."/>
            <person name="Zeng Q."/>
            <person name="Gargeya S."/>
            <person name="Fitzgerald M."/>
            <person name="Haas B."/>
            <person name="Abouelleil A."/>
            <person name="Alvarado L."/>
            <person name="Arachchi H.M."/>
            <person name="Berlin A.M."/>
            <person name="Chapman S.B."/>
            <person name="Dewar J."/>
            <person name="Goldberg J."/>
            <person name="Griggs A."/>
            <person name="Gujja S."/>
            <person name="Hansen M."/>
            <person name="Howarth C."/>
            <person name="Imamovic A."/>
            <person name="Larimer J."/>
            <person name="McCowan C."/>
            <person name="Murphy C."/>
            <person name="Neiman D."/>
            <person name="Pearson M."/>
            <person name="Priest M."/>
            <person name="Roberts A."/>
            <person name="Saif S."/>
            <person name="Shea T."/>
            <person name="Sisk P."/>
            <person name="Sykes S."/>
            <person name="Wortman J."/>
            <person name="Nusbaum C."/>
            <person name="Birren B."/>
        </authorList>
    </citation>
    <scope>NUCLEOTIDE SEQUENCE [LARGE SCALE GENOMIC DNA]</scope>
    <source>
        <strain evidence="1 2">NIPH 3</strain>
    </source>
</reference>
<dbReference type="PATRIC" id="fig|1217651.3.peg.299"/>
<accession>N8YWK1</accession>
<evidence type="ECO:0000313" key="1">
    <source>
        <dbReference type="EMBL" id="ENV23590.1"/>
    </source>
</evidence>
<name>N8YWK1_ACIBZ</name>
<dbReference type="HOGENOM" id="CLU_3113421_0_0_6"/>
<organism evidence="1 2">
    <name type="scientific">Acinetobacter bereziniae NIPH 3</name>
    <dbReference type="NCBI Taxonomy" id="1217651"/>
    <lineage>
        <taxon>Bacteria</taxon>
        <taxon>Pseudomonadati</taxon>
        <taxon>Pseudomonadota</taxon>
        <taxon>Gammaproteobacteria</taxon>
        <taxon>Moraxellales</taxon>
        <taxon>Moraxellaceae</taxon>
        <taxon>Acinetobacter</taxon>
    </lineage>
</organism>
<dbReference type="AlphaFoldDB" id="N8YWK1"/>
<comment type="caution">
    <text evidence="1">The sequence shown here is derived from an EMBL/GenBank/DDBJ whole genome shotgun (WGS) entry which is preliminary data.</text>
</comment>
<sequence>MLVIVRVEKTYLNVVNHTLTKTGQGYHFDQSVSTLNLNNHGYLDVFSQKY</sequence>
<dbReference type="Proteomes" id="UP000013270">
    <property type="component" value="Unassembled WGS sequence"/>
</dbReference>
<evidence type="ECO:0000313" key="2">
    <source>
        <dbReference type="Proteomes" id="UP000013270"/>
    </source>
</evidence>
<protein>
    <submittedName>
        <fullName evidence="1">Uncharacterized protein</fullName>
    </submittedName>
</protein>
<proteinExistence type="predicted"/>
<dbReference type="EMBL" id="APPK01000011">
    <property type="protein sequence ID" value="ENV23590.1"/>
    <property type="molecule type" value="Genomic_DNA"/>
</dbReference>